<dbReference type="InterPro" id="IPR006050">
    <property type="entry name" value="DNA_photolyase_N"/>
</dbReference>
<dbReference type="PROSITE" id="PS00691">
    <property type="entry name" value="DNA_PHOTOLYASES_1_2"/>
    <property type="match status" value="1"/>
</dbReference>
<feature type="binding site" evidence="6">
    <location>
        <begin position="358"/>
        <end position="362"/>
    </location>
    <ligand>
        <name>FAD</name>
        <dbReference type="ChEBI" id="CHEBI:57692"/>
    </ligand>
</feature>
<evidence type="ECO:0000256" key="4">
    <source>
        <dbReference type="ARBA" id="ARBA00022827"/>
    </source>
</evidence>
<dbReference type="GO" id="GO:0003677">
    <property type="term" value="F:DNA binding"/>
    <property type="evidence" value="ECO:0007669"/>
    <property type="project" value="TreeGrafter"/>
</dbReference>
<dbReference type="GO" id="GO:0006139">
    <property type="term" value="P:nucleobase-containing compound metabolic process"/>
    <property type="evidence" value="ECO:0007669"/>
    <property type="project" value="UniProtKB-ARBA"/>
</dbReference>
<evidence type="ECO:0000256" key="1">
    <source>
        <dbReference type="ARBA" id="ARBA00001932"/>
    </source>
</evidence>
<keyword evidence="11" id="KW-1185">Reference proteome</keyword>
<reference evidence="10 11" key="1">
    <citation type="journal article" date="2019" name="Nat. Plants">
        <title>Genome sequencing of Musa balbisiana reveals subgenome evolution and function divergence in polyploid bananas.</title>
        <authorList>
            <person name="Yao X."/>
        </authorList>
    </citation>
    <scope>NUCLEOTIDE SEQUENCE [LARGE SCALE GENOMIC DNA]</scope>
    <source>
        <strain evidence="11">cv. DH-PKW</strain>
        <tissue evidence="10">Leaves</tissue>
    </source>
</reference>
<feature type="binding site" evidence="6">
    <location>
        <begin position="501"/>
        <end position="503"/>
    </location>
    <ligand>
        <name>FAD</name>
        <dbReference type="ChEBI" id="CHEBI:57692"/>
    </ligand>
</feature>
<comment type="similarity">
    <text evidence="2">Belongs to the DNA photolyase class-1 family.</text>
</comment>
<sequence length="804" mass="90720">MAGPTMEEQLPGLMSGLEGQWGSRRRRMTLDDSEWAIACQRDGNCFLASRGREFSHVAADIEKESDIFCFIYPACTSQGHALVMGSRKFVTEVTNPEEGIQRKWSILKGRFGMSDLQLQDDLEQQVIVILTASRKDKSRQKGRFGMSGAVVALYIWAPEEEGPFYPGRVSRWWLSQSLHHLDSSLRSLGTPLITKRSLDTASTLLEVVRSTAATSLFFNHLYDPLSLVRDHRLKELLTAQGIRVCSFNADLLYEPWEVNDENGQPFTTFAPFWNSCLSMPYDPAAPLLPPKRVVPGDVSRCPSDILVFEDESEKGSNALLARAWSPGWRNADKSLTSFINGPLIEYSVNRRKADSASTSLLSPHLHFGELSVRKVFHLVRMKQLVWTNEGNKAAEESCDLFLKSIGLREYSRYLSFNHPCSHEKPLLAHLRFFPWVIDEDYFKAWRQGRTGYPLVDAGMRELWATGWLHDRIRVVVASFFVKVLQLPWRWGMKYFWDTLLDADLESDALGWQYISGSLPDGRELDRIDNPQFEGYKFDPHGEYVRRWLPELARLPTQWIHHPWDAPESVLQAAGVELGSNYPLPIVEIAAAIARLQEALAEMWQLEAASRAALENGTEEGLGDSSELPVIDFPQEVHMEVEQEQLRINNSPASGRRHQDQMVPSMTSSLVRVEEEEVSTSSGNADADSRAEVPSHTAYGLLPQREPTDQAGIHTVRDNVTQHFNPTRLEMPEHSIGPSSGSWRERDSGVVPVWSPPTTSSCSGLLATEDGGHPHSRQLMNWGQLSQTRTRSWEVENTLQPNAIG</sequence>
<evidence type="ECO:0000256" key="8">
    <source>
        <dbReference type="SAM" id="MobiDB-lite"/>
    </source>
</evidence>
<evidence type="ECO:0000259" key="9">
    <source>
        <dbReference type="PROSITE" id="PS51645"/>
    </source>
</evidence>
<dbReference type="GO" id="GO:0032922">
    <property type="term" value="P:circadian regulation of gene expression"/>
    <property type="evidence" value="ECO:0007669"/>
    <property type="project" value="TreeGrafter"/>
</dbReference>
<comment type="cofactor">
    <cofactor evidence="6">
        <name>FAD</name>
        <dbReference type="ChEBI" id="CHEBI:57692"/>
    </cofactor>
    <text evidence="6">Binds 1 FAD per subunit.</text>
</comment>
<organism evidence="10 11">
    <name type="scientific">Musa balbisiana</name>
    <name type="common">Banana</name>
    <dbReference type="NCBI Taxonomy" id="52838"/>
    <lineage>
        <taxon>Eukaryota</taxon>
        <taxon>Viridiplantae</taxon>
        <taxon>Streptophyta</taxon>
        <taxon>Embryophyta</taxon>
        <taxon>Tracheophyta</taxon>
        <taxon>Spermatophyta</taxon>
        <taxon>Magnoliopsida</taxon>
        <taxon>Liliopsida</taxon>
        <taxon>Zingiberales</taxon>
        <taxon>Musaceae</taxon>
        <taxon>Musa</taxon>
    </lineage>
</organism>
<name>A0A4S8IMS4_MUSBA</name>
<dbReference type="GO" id="GO:0043153">
    <property type="term" value="P:entrainment of circadian clock by photoperiod"/>
    <property type="evidence" value="ECO:0007669"/>
    <property type="project" value="TreeGrafter"/>
</dbReference>
<proteinExistence type="inferred from homology"/>
<dbReference type="SUPFAM" id="SSF52425">
    <property type="entry name" value="Cryptochrome/photolyase, N-terminal domain"/>
    <property type="match status" value="1"/>
</dbReference>
<feature type="binding site" evidence="6">
    <location>
        <position position="346"/>
    </location>
    <ligand>
        <name>FAD</name>
        <dbReference type="ChEBI" id="CHEBI:57692"/>
    </ligand>
</feature>
<dbReference type="InterPro" id="IPR014729">
    <property type="entry name" value="Rossmann-like_a/b/a_fold"/>
</dbReference>
<feature type="binding site" evidence="6">
    <location>
        <position position="401"/>
    </location>
    <ligand>
        <name>FAD</name>
        <dbReference type="ChEBI" id="CHEBI:57692"/>
    </ligand>
</feature>
<feature type="region of interest" description="Disordered" evidence="8">
    <location>
        <begin position="649"/>
        <end position="669"/>
    </location>
</feature>
<dbReference type="InterPro" id="IPR036134">
    <property type="entry name" value="Crypto/Photolyase_FAD-like_sf"/>
</dbReference>
<evidence type="ECO:0000256" key="7">
    <source>
        <dbReference type="PIRSR" id="PIRSR602081-2"/>
    </source>
</evidence>
<feature type="region of interest" description="Disordered" evidence="8">
    <location>
        <begin position="728"/>
        <end position="747"/>
    </location>
</feature>
<comment type="cofactor">
    <cofactor evidence="1">
        <name>(6R)-5,10-methylene-5,6,7,8-tetrahydrofolate</name>
        <dbReference type="ChEBI" id="CHEBI:15636"/>
    </cofactor>
</comment>
<dbReference type="InterPro" id="IPR005101">
    <property type="entry name" value="Cryptochr/Photolyase_FAD-bd"/>
</dbReference>
<evidence type="ECO:0000256" key="2">
    <source>
        <dbReference type="ARBA" id="ARBA00005862"/>
    </source>
</evidence>
<dbReference type="GO" id="GO:0005737">
    <property type="term" value="C:cytoplasm"/>
    <property type="evidence" value="ECO:0007669"/>
    <property type="project" value="TreeGrafter"/>
</dbReference>
<dbReference type="Pfam" id="PF00875">
    <property type="entry name" value="DNA_photolyase"/>
    <property type="match status" value="1"/>
</dbReference>
<dbReference type="GO" id="GO:0009882">
    <property type="term" value="F:blue light photoreceptor activity"/>
    <property type="evidence" value="ECO:0007669"/>
    <property type="project" value="InterPro"/>
</dbReference>
<dbReference type="SUPFAM" id="SSF48173">
    <property type="entry name" value="Cryptochrome/photolyase FAD-binding domain"/>
    <property type="match status" value="1"/>
</dbReference>
<dbReference type="EMBL" id="PYDT01000009">
    <property type="protein sequence ID" value="THU48862.1"/>
    <property type="molecule type" value="Genomic_DNA"/>
</dbReference>
<keyword evidence="4 6" id="KW-0274">FAD</keyword>
<dbReference type="GO" id="GO:0071949">
    <property type="term" value="F:FAD binding"/>
    <property type="evidence" value="ECO:0007669"/>
    <property type="project" value="TreeGrafter"/>
</dbReference>
<dbReference type="InterPro" id="IPR020978">
    <property type="entry name" value="Cryptochrome_C"/>
</dbReference>
<feature type="domain" description="Photolyase/cryptochrome alpha/beta" evidence="9">
    <location>
        <begin position="112"/>
        <end position="252"/>
    </location>
</feature>
<dbReference type="Pfam" id="PF03441">
    <property type="entry name" value="FAD_binding_7"/>
    <property type="match status" value="1"/>
</dbReference>
<comment type="caution">
    <text evidence="10">The sequence shown here is derived from an EMBL/GenBank/DDBJ whole genome shotgun (WGS) entry which is preliminary data.</text>
</comment>
<dbReference type="Proteomes" id="UP000317650">
    <property type="component" value="Chromosome 6"/>
</dbReference>
<dbReference type="PRINTS" id="PR00147">
    <property type="entry name" value="DNAPHOTLYASE"/>
</dbReference>
<evidence type="ECO:0000256" key="5">
    <source>
        <dbReference type="ARBA" id="ARBA00022991"/>
    </source>
</evidence>
<evidence type="ECO:0000313" key="11">
    <source>
        <dbReference type="Proteomes" id="UP000317650"/>
    </source>
</evidence>
<keyword evidence="3 6" id="KW-0285">Flavoprotein</keyword>
<dbReference type="PROSITE" id="PS00394">
    <property type="entry name" value="DNA_PHOTOLYASES_1_1"/>
    <property type="match status" value="1"/>
</dbReference>
<dbReference type="InterPro" id="IPR014134">
    <property type="entry name" value="Cryptochrome_pln"/>
</dbReference>
<evidence type="ECO:0000256" key="3">
    <source>
        <dbReference type="ARBA" id="ARBA00022630"/>
    </source>
</evidence>
<dbReference type="AlphaFoldDB" id="A0A4S8IMS4"/>
<gene>
    <name evidence="10" type="ORF">C4D60_Mb06t03470</name>
</gene>
<dbReference type="Gene3D" id="3.40.50.620">
    <property type="entry name" value="HUPs"/>
    <property type="match status" value="1"/>
</dbReference>
<dbReference type="InterPro" id="IPR002081">
    <property type="entry name" value="Cryptochrome/DNA_photolyase_1"/>
</dbReference>
<accession>A0A4S8IMS4</accession>
<feature type="site" description="Electron transfer via tryptophanyl radical" evidence="7">
    <location>
        <position position="511"/>
    </location>
</feature>
<protein>
    <recommendedName>
        <fullName evidence="9">Photolyase/cryptochrome alpha/beta domain-containing protein</fullName>
    </recommendedName>
</protein>
<dbReference type="FunFam" id="1.10.579.10:FF:000003">
    <property type="entry name" value="Deoxyribodipyrimidine photo-lyase"/>
    <property type="match status" value="1"/>
</dbReference>
<dbReference type="InterPro" id="IPR018394">
    <property type="entry name" value="DNA_photolyase_1_CS_C"/>
</dbReference>
<feature type="site" description="Electron transfer via tryptophanyl radical" evidence="7">
    <location>
        <position position="488"/>
    </location>
</feature>
<dbReference type="InterPro" id="IPR036155">
    <property type="entry name" value="Crypto/Photolyase_N_sf"/>
</dbReference>
<evidence type="ECO:0000313" key="10">
    <source>
        <dbReference type="EMBL" id="THU48862.1"/>
    </source>
</evidence>
<dbReference type="PANTHER" id="PTHR11455:SF50">
    <property type="entry name" value="CRYPTOCHROME-1"/>
    <property type="match status" value="1"/>
</dbReference>
<dbReference type="GO" id="GO:0006950">
    <property type="term" value="P:response to stress"/>
    <property type="evidence" value="ECO:0007669"/>
    <property type="project" value="UniProtKB-ARBA"/>
</dbReference>
<dbReference type="PROSITE" id="PS51645">
    <property type="entry name" value="PHR_CRY_ALPHA_BETA"/>
    <property type="match status" value="1"/>
</dbReference>
<dbReference type="PANTHER" id="PTHR11455">
    <property type="entry name" value="CRYPTOCHROME"/>
    <property type="match status" value="1"/>
</dbReference>
<feature type="site" description="Electron transfer via tryptophanyl radical" evidence="7">
    <location>
        <position position="435"/>
    </location>
</feature>
<dbReference type="NCBIfam" id="TIGR02766">
    <property type="entry name" value="crypt_chrom_pln"/>
    <property type="match status" value="1"/>
</dbReference>
<dbReference type="GO" id="GO:0003904">
    <property type="term" value="F:deoxyribodipyrimidine photo-lyase activity"/>
    <property type="evidence" value="ECO:0007669"/>
    <property type="project" value="TreeGrafter"/>
</dbReference>
<keyword evidence="5" id="KW-0157">Chromophore</keyword>
<dbReference type="STRING" id="52838.A0A4S8IMS4"/>
<dbReference type="Gene3D" id="1.25.40.80">
    <property type="match status" value="1"/>
</dbReference>
<dbReference type="Pfam" id="PF12546">
    <property type="entry name" value="Cryptochrome_C"/>
    <property type="match status" value="1"/>
</dbReference>
<dbReference type="Gene3D" id="1.10.579.10">
    <property type="entry name" value="DNA Cyclobutane Dipyrimidine Photolyase, subunit A, domain 3"/>
    <property type="match status" value="1"/>
</dbReference>
<dbReference type="GO" id="GO:0005634">
    <property type="term" value="C:nucleus"/>
    <property type="evidence" value="ECO:0007669"/>
    <property type="project" value="TreeGrafter"/>
</dbReference>
<evidence type="ECO:0000256" key="6">
    <source>
        <dbReference type="PIRSR" id="PIRSR602081-1"/>
    </source>
</evidence>